<accession>A0A7Z7N439</accession>
<keyword evidence="3" id="KW-1185">Reference proteome</keyword>
<name>A0A7Z7N439_9BURK</name>
<evidence type="ECO:0000313" key="2">
    <source>
        <dbReference type="EMBL" id="SOE81639.1"/>
    </source>
</evidence>
<organism evidence="2 3">
    <name type="scientific">Caballeronia arationis</name>
    <dbReference type="NCBI Taxonomy" id="1777142"/>
    <lineage>
        <taxon>Bacteria</taxon>
        <taxon>Pseudomonadati</taxon>
        <taxon>Pseudomonadota</taxon>
        <taxon>Betaproteobacteria</taxon>
        <taxon>Burkholderiales</taxon>
        <taxon>Burkholderiaceae</taxon>
        <taxon>Caballeronia</taxon>
    </lineage>
</organism>
<evidence type="ECO:0000256" key="1">
    <source>
        <dbReference type="SAM" id="Phobius"/>
    </source>
</evidence>
<dbReference type="EMBL" id="OCSU01000002">
    <property type="protein sequence ID" value="SOE81639.1"/>
    <property type="molecule type" value="Genomic_DNA"/>
</dbReference>
<dbReference type="Proteomes" id="UP000219522">
    <property type="component" value="Unassembled WGS sequence"/>
</dbReference>
<feature type="transmembrane region" description="Helical" evidence="1">
    <location>
        <begin position="37"/>
        <end position="56"/>
    </location>
</feature>
<comment type="caution">
    <text evidence="2">The sequence shown here is derived from an EMBL/GenBank/DDBJ whole genome shotgun (WGS) entry which is preliminary data.</text>
</comment>
<evidence type="ECO:0000313" key="3">
    <source>
        <dbReference type="Proteomes" id="UP000219522"/>
    </source>
</evidence>
<dbReference type="AlphaFoldDB" id="A0A7Z7N439"/>
<keyword evidence="1" id="KW-0472">Membrane</keyword>
<gene>
    <name evidence="2" type="ORF">SAMN05446927_4929</name>
</gene>
<proteinExistence type="predicted"/>
<protein>
    <submittedName>
        <fullName evidence="2">Uncharacterized protein</fullName>
    </submittedName>
</protein>
<reference evidence="2 3" key="1">
    <citation type="submission" date="2017-09" db="EMBL/GenBank/DDBJ databases">
        <authorList>
            <person name="Varghese N."/>
            <person name="Submissions S."/>
        </authorList>
    </citation>
    <scope>NUCLEOTIDE SEQUENCE [LARGE SCALE GENOMIC DNA]</scope>
    <source>
        <strain evidence="2 3">OK806</strain>
    </source>
</reference>
<keyword evidence="1" id="KW-1133">Transmembrane helix</keyword>
<sequence length="85" mass="9547">MAAGVFGRTVKTGDIRRLTYNVSMAPTSEEAAMTESMISLIVGIVVVLCIAVVLVARRRAEHKGEPHAARWLDTHPLRDWMRHRH</sequence>
<keyword evidence="1" id="KW-0812">Transmembrane</keyword>